<organism evidence="17 18">
    <name type="scientific">Actinia tenebrosa</name>
    <name type="common">Australian red waratah sea anemone</name>
    <dbReference type="NCBI Taxonomy" id="6105"/>
    <lineage>
        <taxon>Eukaryota</taxon>
        <taxon>Metazoa</taxon>
        <taxon>Cnidaria</taxon>
        <taxon>Anthozoa</taxon>
        <taxon>Hexacorallia</taxon>
        <taxon>Actiniaria</taxon>
        <taxon>Actiniidae</taxon>
        <taxon>Actinia</taxon>
    </lineage>
</organism>
<dbReference type="InterPro" id="IPR008367">
    <property type="entry name" value="Regucalcin"/>
</dbReference>
<protein>
    <recommendedName>
        <fullName evidence="8">Regucalcin</fullName>
        <ecNumber evidence="7">3.1.1.17</ecNumber>
    </recommendedName>
    <alternativeName>
        <fullName evidence="13">Gluconolactonase</fullName>
    </alternativeName>
</protein>
<dbReference type="GO" id="GO:0005509">
    <property type="term" value="F:calcium ion binding"/>
    <property type="evidence" value="ECO:0007669"/>
    <property type="project" value="InterPro"/>
</dbReference>
<evidence type="ECO:0000256" key="15">
    <source>
        <dbReference type="PIRSR" id="PIRSR605511-2"/>
    </source>
</evidence>
<dbReference type="FunCoup" id="A0A6P8IXH6">
    <property type="interactions" value="448"/>
</dbReference>
<dbReference type="EC" id="3.1.1.17" evidence="7"/>
<feature type="binding site" evidence="15">
    <location>
        <position position="104"/>
    </location>
    <ligand>
        <name>substrate</name>
    </ligand>
</feature>
<keyword evidence="10 15" id="KW-0479">Metal-binding</keyword>
<evidence type="ECO:0000256" key="1">
    <source>
        <dbReference type="ARBA" id="ARBA00001589"/>
    </source>
</evidence>
<comment type="similarity">
    <text evidence="6">Belongs to the SMP-30/CGR1 family.</text>
</comment>
<sequence length="300" mass="33007">MTKPEISVVSECCTDLGEGPFWDNTIHRCLYVDILGKSIHLLDPTTGKDQKYQFEDTIGAAVMRKKGGSVLLTSGLKIIFLDLETQKQETVATVDGDKPHNRFNDGKCDPAGRFWSGTMGPEPRPVEVVPEQGTLYSFDKNHKVQSHFNKITISNGLAWSPDDKTFYFVDSFLGCVYAFDYDLASGSIDNKRVAIQIDPSHGVPDGITVDVDGMLWIAMYNGGKVARYNPTTGNVITTVNFPVTKTTSVCWAGPNYDELLVTSERKRLSPEEKKQQPLAGSIFKVKNLGTGGLPSIPYDG</sequence>
<comment type="cofactor">
    <cofactor evidence="2">
        <name>Ca(2+)</name>
        <dbReference type="ChEBI" id="CHEBI:29108"/>
    </cofactor>
</comment>
<dbReference type="SUPFAM" id="SSF63829">
    <property type="entry name" value="Calcium-dependent phosphotriesterase"/>
    <property type="match status" value="1"/>
</dbReference>
<accession>A0A6P8IXH6</accession>
<feature type="binding site" evidence="15">
    <location>
        <position position="18"/>
    </location>
    <ligand>
        <name>a divalent metal cation</name>
        <dbReference type="ChEBI" id="CHEBI:60240"/>
    </ligand>
</feature>
<dbReference type="GO" id="GO:0004341">
    <property type="term" value="F:gluconolactonase activity"/>
    <property type="evidence" value="ECO:0007669"/>
    <property type="project" value="UniProtKB-EC"/>
</dbReference>
<evidence type="ECO:0000256" key="14">
    <source>
        <dbReference type="PIRSR" id="PIRSR605511-1"/>
    </source>
</evidence>
<evidence type="ECO:0000256" key="12">
    <source>
        <dbReference type="ARBA" id="ARBA00022837"/>
    </source>
</evidence>
<name>A0A6P8IXH6_ACTTE</name>
<dbReference type="PANTHER" id="PTHR10907:SF47">
    <property type="entry name" value="REGUCALCIN"/>
    <property type="match status" value="1"/>
</dbReference>
<dbReference type="InParanoid" id="A0A6P8IXH6"/>
<keyword evidence="9" id="KW-0963">Cytoplasm</keyword>
<evidence type="ECO:0000256" key="10">
    <source>
        <dbReference type="ARBA" id="ARBA00022723"/>
    </source>
</evidence>
<dbReference type="Gene3D" id="2.120.10.30">
    <property type="entry name" value="TolB, C-terminal domain"/>
    <property type="match status" value="1"/>
</dbReference>
<dbReference type="Pfam" id="PF08450">
    <property type="entry name" value="SGL"/>
    <property type="match status" value="1"/>
</dbReference>
<evidence type="ECO:0000256" key="8">
    <source>
        <dbReference type="ARBA" id="ARBA00016808"/>
    </source>
</evidence>
<comment type="cofactor">
    <cofactor evidence="4">
        <name>Mg(2+)</name>
        <dbReference type="ChEBI" id="CHEBI:18420"/>
    </cofactor>
</comment>
<evidence type="ECO:0000256" key="3">
    <source>
        <dbReference type="ARBA" id="ARBA00001936"/>
    </source>
</evidence>
<comment type="subcellular location">
    <subcellularLocation>
        <location evidence="5">Cytoplasm</location>
    </subcellularLocation>
</comment>
<reference evidence="18" key="1">
    <citation type="submission" date="2025-08" db="UniProtKB">
        <authorList>
            <consortium name="RefSeq"/>
        </authorList>
    </citation>
    <scope>IDENTIFICATION</scope>
    <source>
        <tissue evidence="18">Tentacle</tissue>
    </source>
</reference>
<dbReference type="PANTHER" id="PTHR10907">
    <property type="entry name" value="REGUCALCIN"/>
    <property type="match status" value="1"/>
</dbReference>
<feature type="binding site" evidence="15">
    <location>
        <position position="122"/>
    </location>
    <ligand>
        <name>substrate</name>
    </ligand>
</feature>
<feature type="binding site" evidence="15">
    <location>
        <position position="102"/>
    </location>
    <ligand>
        <name>substrate</name>
    </ligand>
</feature>
<evidence type="ECO:0000313" key="18">
    <source>
        <dbReference type="RefSeq" id="XP_031571874.1"/>
    </source>
</evidence>
<dbReference type="GO" id="GO:0019853">
    <property type="term" value="P:L-ascorbic acid biosynthetic process"/>
    <property type="evidence" value="ECO:0007669"/>
    <property type="project" value="TreeGrafter"/>
</dbReference>
<dbReference type="InterPro" id="IPR011042">
    <property type="entry name" value="6-blade_b-propeller_TolB-like"/>
</dbReference>
<evidence type="ECO:0000256" key="4">
    <source>
        <dbReference type="ARBA" id="ARBA00001946"/>
    </source>
</evidence>
<comment type="cofactor">
    <cofactor evidence="3">
        <name>Mn(2+)</name>
        <dbReference type="ChEBI" id="CHEBI:29035"/>
    </cofactor>
</comment>
<dbReference type="GeneID" id="116305992"/>
<evidence type="ECO:0000256" key="2">
    <source>
        <dbReference type="ARBA" id="ARBA00001913"/>
    </source>
</evidence>
<evidence type="ECO:0000256" key="7">
    <source>
        <dbReference type="ARBA" id="ARBA00013227"/>
    </source>
</evidence>
<feature type="binding site" evidence="15">
    <location>
        <position position="205"/>
    </location>
    <ligand>
        <name>a divalent metal cation</name>
        <dbReference type="ChEBI" id="CHEBI:60240"/>
    </ligand>
</feature>
<dbReference type="GO" id="GO:0005737">
    <property type="term" value="C:cytoplasm"/>
    <property type="evidence" value="ECO:0007669"/>
    <property type="project" value="UniProtKB-SubCell"/>
</dbReference>
<keyword evidence="15" id="KW-0862">Zinc</keyword>
<dbReference type="InterPro" id="IPR013658">
    <property type="entry name" value="SGL"/>
</dbReference>
<dbReference type="PRINTS" id="PR01790">
    <property type="entry name" value="SMP30FAMILY"/>
</dbReference>
<evidence type="ECO:0000256" key="9">
    <source>
        <dbReference type="ARBA" id="ARBA00022490"/>
    </source>
</evidence>
<keyword evidence="12" id="KW-0106">Calcium</keyword>
<proteinExistence type="inferred from homology"/>
<dbReference type="KEGG" id="aten:116305992"/>
<evidence type="ECO:0000256" key="6">
    <source>
        <dbReference type="ARBA" id="ARBA00008853"/>
    </source>
</evidence>
<keyword evidence="17" id="KW-1185">Reference proteome</keyword>
<keyword evidence="11" id="KW-0378">Hydrolase</keyword>
<evidence type="ECO:0000259" key="16">
    <source>
        <dbReference type="Pfam" id="PF08450"/>
    </source>
</evidence>
<gene>
    <name evidence="18" type="primary">LOC116305992</name>
</gene>
<evidence type="ECO:0000256" key="13">
    <source>
        <dbReference type="ARBA" id="ARBA00032464"/>
    </source>
</evidence>
<dbReference type="FunFam" id="2.120.10.30:FF:000027">
    <property type="entry name" value="Regucalcin homologue"/>
    <property type="match status" value="1"/>
</dbReference>
<feature type="domain" description="SMP-30/Gluconolactonase/LRE-like region" evidence="16">
    <location>
        <begin position="16"/>
        <end position="264"/>
    </location>
</feature>
<comment type="catalytic activity">
    <reaction evidence="1">
        <text>D-glucono-1,5-lactone + H2O = D-gluconate + H(+)</text>
        <dbReference type="Rhea" id="RHEA:10440"/>
        <dbReference type="ChEBI" id="CHEBI:15377"/>
        <dbReference type="ChEBI" id="CHEBI:15378"/>
        <dbReference type="ChEBI" id="CHEBI:16217"/>
        <dbReference type="ChEBI" id="CHEBI:18391"/>
        <dbReference type="EC" id="3.1.1.17"/>
    </reaction>
</comment>
<evidence type="ECO:0000256" key="5">
    <source>
        <dbReference type="ARBA" id="ARBA00004496"/>
    </source>
</evidence>
<dbReference type="AlphaFoldDB" id="A0A6P8IXH6"/>
<evidence type="ECO:0000256" key="11">
    <source>
        <dbReference type="ARBA" id="ARBA00022801"/>
    </source>
</evidence>
<feature type="binding site" evidence="15">
    <location>
        <position position="155"/>
    </location>
    <ligand>
        <name>a divalent metal cation</name>
        <dbReference type="ChEBI" id="CHEBI:60240"/>
    </ligand>
</feature>
<dbReference type="OrthoDB" id="423498at2759"/>
<evidence type="ECO:0000313" key="17">
    <source>
        <dbReference type="Proteomes" id="UP000515163"/>
    </source>
</evidence>
<feature type="active site" description="Proton donor/acceptor" evidence="14">
    <location>
        <position position="205"/>
    </location>
</feature>
<dbReference type="GO" id="GO:0030234">
    <property type="term" value="F:enzyme regulator activity"/>
    <property type="evidence" value="ECO:0007669"/>
    <property type="project" value="InterPro"/>
</dbReference>
<dbReference type="InterPro" id="IPR005511">
    <property type="entry name" value="SMP-30"/>
</dbReference>
<dbReference type="PRINTS" id="PR01791">
    <property type="entry name" value="REGUCALCIN"/>
</dbReference>
<dbReference type="Proteomes" id="UP000515163">
    <property type="component" value="Unplaced"/>
</dbReference>
<comment type="cofactor">
    <cofactor evidence="15">
        <name>Zn(2+)</name>
        <dbReference type="ChEBI" id="CHEBI:29105"/>
    </cofactor>
    <text evidence="15">Binds 1 divalent metal cation per subunit.</text>
</comment>
<dbReference type="RefSeq" id="XP_031571874.1">
    <property type="nucleotide sequence ID" value="XM_031716014.1"/>
</dbReference>